<dbReference type="InterPro" id="IPR026714">
    <property type="entry name" value="SMAP"/>
</dbReference>
<comment type="similarity">
    <text evidence="1">Belongs to the SMAP family.</text>
</comment>
<evidence type="ECO:0000256" key="2">
    <source>
        <dbReference type="ARBA" id="ARBA00016161"/>
    </source>
</evidence>
<dbReference type="AlphaFoldDB" id="A0A812NAS7"/>
<evidence type="ECO:0000256" key="1">
    <source>
        <dbReference type="ARBA" id="ARBA00006502"/>
    </source>
</evidence>
<evidence type="ECO:0000259" key="5">
    <source>
        <dbReference type="Pfam" id="PF15477"/>
    </source>
</evidence>
<keyword evidence="4" id="KW-0732">Signal</keyword>
<feature type="chain" id="PRO_5032427106" description="Small acidic protein" evidence="4">
    <location>
        <begin position="21"/>
        <end position="174"/>
    </location>
</feature>
<feature type="compositionally biased region" description="Basic and acidic residues" evidence="3">
    <location>
        <begin position="54"/>
        <end position="84"/>
    </location>
</feature>
<evidence type="ECO:0000313" key="6">
    <source>
        <dbReference type="EMBL" id="CAE7287972.1"/>
    </source>
</evidence>
<accession>A0A812NAS7</accession>
<evidence type="ECO:0000313" key="7">
    <source>
        <dbReference type="Proteomes" id="UP000601435"/>
    </source>
</evidence>
<feature type="domain" description="Small acidic protein-like" evidence="5">
    <location>
        <begin position="111"/>
        <end position="174"/>
    </location>
</feature>
<feature type="compositionally biased region" description="Basic and acidic residues" evidence="3">
    <location>
        <begin position="119"/>
        <end position="136"/>
    </location>
</feature>
<proteinExistence type="inferred from homology"/>
<dbReference type="OrthoDB" id="10066125at2759"/>
<sequence length="174" mass="19869">MPCLFLPVTTCPFLTAMSSAEDWTERNQKQGIAFNYDSERPRRRARSRTPNRTAGEEKRKQQRENRKALFATRKCEEPKPKACSEESGESEDEPSKLVSAPGENAWERTSWEQSSFDSSADKAKFLRLMGAEKDQKSSSAQPSKVKPGPVTQELERQYWQSMQKQLYSRGRGLG</sequence>
<dbReference type="EMBL" id="CAJNJA010012080">
    <property type="protein sequence ID" value="CAE7287972.1"/>
    <property type="molecule type" value="Genomic_DNA"/>
</dbReference>
<feature type="region of interest" description="Disordered" evidence="3">
    <location>
        <begin position="27"/>
        <end position="157"/>
    </location>
</feature>
<dbReference type="Pfam" id="PF15477">
    <property type="entry name" value="SMAP"/>
    <property type="match status" value="1"/>
</dbReference>
<dbReference type="Proteomes" id="UP000601435">
    <property type="component" value="Unassembled WGS sequence"/>
</dbReference>
<gene>
    <name evidence="6" type="primary">smap</name>
    <name evidence="6" type="ORF">SNEC2469_LOCUS7043</name>
</gene>
<dbReference type="PANTHER" id="PTHR22175:SF0">
    <property type="entry name" value="SMALL ACIDIC PROTEIN"/>
    <property type="match status" value="1"/>
</dbReference>
<organism evidence="6 7">
    <name type="scientific">Symbiodinium necroappetens</name>
    <dbReference type="NCBI Taxonomy" id="1628268"/>
    <lineage>
        <taxon>Eukaryota</taxon>
        <taxon>Sar</taxon>
        <taxon>Alveolata</taxon>
        <taxon>Dinophyceae</taxon>
        <taxon>Suessiales</taxon>
        <taxon>Symbiodiniaceae</taxon>
        <taxon>Symbiodinium</taxon>
    </lineage>
</organism>
<comment type="caution">
    <text evidence="6">The sequence shown here is derived from an EMBL/GenBank/DDBJ whole genome shotgun (WGS) entry which is preliminary data.</text>
</comment>
<dbReference type="InterPro" id="IPR028124">
    <property type="entry name" value="SMAP_dom"/>
</dbReference>
<feature type="signal peptide" evidence="4">
    <location>
        <begin position="1"/>
        <end position="20"/>
    </location>
</feature>
<evidence type="ECO:0000256" key="4">
    <source>
        <dbReference type="SAM" id="SignalP"/>
    </source>
</evidence>
<evidence type="ECO:0000256" key="3">
    <source>
        <dbReference type="SAM" id="MobiDB-lite"/>
    </source>
</evidence>
<dbReference type="PANTHER" id="PTHR22175">
    <property type="entry name" value="SMALL ACIDIC PROTEIN-RELATED"/>
    <property type="match status" value="1"/>
</dbReference>
<name>A0A812NAS7_9DINO</name>
<reference evidence="6" key="1">
    <citation type="submission" date="2021-02" db="EMBL/GenBank/DDBJ databases">
        <authorList>
            <person name="Dougan E. K."/>
            <person name="Rhodes N."/>
            <person name="Thang M."/>
            <person name="Chan C."/>
        </authorList>
    </citation>
    <scope>NUCLEOTIDE SEQUENCE</scope>
</reference>
<keyword evidence="7" id="KW-1185">Reference proteome</keyword>
<protein>
    <recommendedName>
        <fullName evidence="2">Small acidic protein</fullName>
    </recommendedName>
</protein>